<keyword evidence="9" id="KW-0175">Coiled coil</keyword>
<dbReference type="AlphaFoldDB" id="A0A098VN87"/>
<dbReference type="Gene3D" id="1.20.5.1430">
    <property type="match status" value="1"/>
</dbReference>
<evidence type="ECO:0000313" key="12">
    <source>
        <dbReference type="EMBL" id="KGG50264.1"/>
    </source>
</evidence>
<evidence type="ECO:0000256" key="6">
    <source>
        <dbReference type="ARBA" id="ARBA00023212"/>
    </source>
</evidence>
<dbReference type="VEuPathDB" id="MicrosporidiaDB:DI09_7p430"/>
<protein>
    <recommendedName>
        <fullName evidence="7">Sm protein F</fullName>
    </recommendedName>
</protein>
<evidence type="ECO:0000256" key="7">
    <source>
        <dbReference type="ARBA" id="ARBA00030144"/>
    </source>
</evidence>
<dbReference type="InterPro" id="IPR036133">
    <property type="entry name" value="EB1_C_sf"/>
</dbReference>
<dbReference type="HOGENOM" id="CLU_953425_0_0_1"/>
<dbReference type="GO" id="GO:0000398">
    <property type="term" value="P:mRNA splicing, via spliceosome"/>
    <property type="evidence" value="ECO:0007669"/>
    <property type="project" value="InterPro"/>
</dbReference>
<dbReference type="InterPro" id="IPR011032">
    <property type="entry name" value="GroES-like_sf"/>
</dbReference>
<evidence type="ECO:0000313" key="13">
    <source>
        <dbReference type="Proteomes" id="UP000029725"/>
    </source>
</evidence>
<keyword evidence="13" id="KW-1185">Reference proteome</keyword>
<comment type="caution">
    <text evidence="12">The sequence shown here is derived from an EMBL/GenBank/DDBJ whole genome shotgun (WGS) entry which is preliminary data.</text>
</comment>
<dbReference type="GO" id="GO:0044183">
    <property type="term" value="F:protein folding chaperone"/>
    <property type="evidence" value="ECO:0007669"/>
    <property type="project" value="InterPro"/>
</dbReference>
<accession>A0A098VN87</accession>
<dbReference type="InterPro" id="IPR018369">
    <property type="entry name" value="Chaprnonin_Cpn10_CS"/>
</dbReference>
<dbReference type="Pfam" id="PF00166">
    <property type="entry name" value="Cpn10"/>
    <property type="match status" value="1"/>
</dbReference>
<evidence type="ECO:0000256" key="2">
    <source>
        <dbReference type="ARBA" id="ARBA00006975"/>
    </source>
</evidence>
<comment type="subcellular location">
    <subcellularLocation>
        <location evidence="1">Cytoplasm</location>
        <location evidence="1">Cytoskeleton</location>
    </subcellularLocation>
</comment>
<organism evidence="12 13">
    <name type="scientific">Mitosporidium daphniae</name>
    <dbReference type="NCBI Taxonomy" id="1485682"/>
    <lineage>
        <taxon>Eukaryota</taxon>
        <taxon>Fungi</taxon>
        <taxon>Fungi incertae sedis</taxon>
        <taxon>Microsporidia</taxon>
        <taxon>Mitosporidium</taxon>
    </lineage>
</organism>
<name>A0A098VN87_9MICR</name>
<dbReference type="SMART" id="SM00651">
    <property type="entry name" value="Sm"/>
    <property type="match status" value="1"/>
</dbReference>
<dbReference type="InterPro" id="IPR020818">
    <property type="entry name" value="Chaperonin_GroES"/>
</dbReference>
<dbReference type="InterPro" id="IPR010920">
    <property type="entry name" value="LSM_dom_sf"/>
</dbReference>
<dbReference type="OrthoDB" id="2020720at2759"/>
<dbReference type="PROSITE" id="PS00681">
    <property type="entry name" value="CHAPERONINS_CPN10"/>
    <property type="match status" value="1"/>
</dbReference>
<evidence type="ECO:0000259" key="10">
    <source>
        <dbReference type="PROSITE" id="PS51230"/>
    </source>
</evidence>
<dbReference type="PROSITE" id="PS52002">
    <property type="entry name" value="SM"/>
    <property type="match status" value="1"/>
</dbReference>
<dbReference type="InterPro" id="IPR034100">
    <property type="entry name" value="Sm_F"/>
</dbReference>
<dbReference type="GO" id="GO:0005874">
    <property type="term" value="C:microtubule"/>
    <property type="evidence" value="ECO:0007669"/>
    <property type="project" value="UniProtKB-KW"/>
</dbReference>
<dbReference type="InterPro" id="IPR004953">
    <property type="entry name" value="EB1_C"/>
</dbReference>
<feature type="domain" description="Sm" evidence="11">
    <location>
        <begin position="5"/>
        <end position="84"/>
    </location>
</feature>
<evidence type="ECO:0000256" key="8">
    <source>
        <dbReference type="PROSITE-ProRule" id="PRU00576"/>
    </source>
</evidence>
<evidence type="ECO:0000256" key="4">
    <source>
        <dbReference type="ARBA" id="ARBA00022701"/>
    </source>
</evidence>
<dbReference type="CDD" id="cd01722">
    <property type="entry name" value="Sm_F"/>
    <property type="match status" value="1"/>
</dbReference>
<keyword evidence="4 8" id="KW-0493">Microtubule</keyword>
<evidence type="ECO:0000259" key="11">
    <source>
        <dbReference type="PROSITE" id="PS52002"/>
    </source>
</evidence>
<dbReference type="GO" id="GO:0008017">
    <property type="term" value="F:microtubule binding"/>
    <property type="evidence" value="ECO:0007669"/>
    <property type="project" value="InterPro"/>
</dbReference>
<comment type="similarity">
    <text evidence="2">Belongs to the GroES chaperonin family.</text>
</comment>
<keyword evidence="6" id="KW-0206">Cytoskeleton</keyword>
<dbReference type="InterPro" id="IPR001163">
    <property type="entry name" value="Sm_dom_euk/arc"/>
</dbReference>
<dbReference type="Pfam" id="PF01423">
    <property type="entry name" value="LSM"/>
    <property type="match status" value="1"/>
</dbReference>
<dbReference type="Gene3D" id="2.30.30.100">
    <property type="match status" value="1"/>
</dbReference>
<feature type="domain" description="EB1 C-terminal" evidence="10">
    <location>
        <begin position="158"/>
        <end position="228"/>
    </location>
</feature>
<gene>
    <name evidence="12" type="ORF">DI09_7p430</name>
</gene>
<evidence type="ECO:0000256" key="9">
    <source>
        <dbReference type="SAM" id="Coils"/>
    </source>
</evidence>
<sequence>MNSVNPKPFLNSLAGHMVLVKTKWGHSYKGTLISIDSYMNLQLQNTHEQVPGADVATEPESSTMLGDVMISRNDLIQWINDLLSLNVTKIEQLGTGAVYCQIMDSIYGTVLFSHQRGCSLAQGNTCGKADQDAISGQFATVAPKSVALNPCSVNNAGKMSDLAQQVADLTQLTAELKLNSENMERERDFYFNKLREIEILLQRESTESDISKEKLTGLLIGKRILPLLDRVVIRKPKALEKTASGILIPEKSQESISHGEDYKMVLVPGDKVVLPTYGGTQVKLGDEVPLCF</sequence>
<dbReference type="InterPro" id="IPR036872">
    <property type="entry name" value="CH_dom_sf"/>
</dbReference>
<dbReference type="CDD" id="cd00320">
    <property type="entry name" value="cpn10"/>
    <property type="match status" value="1"/>
</dbReference>
<dbReference type="InterPro" id="IPR027328">
    <property type="entry name" value="MAPRE"/>
</dbReference>
<evidence type="ECO:0000256" key="1">
    <source>
        <dbReference type="ARBA" id="ARBA00004245"/>
    </source>
</evidence>
<dbReference type="Pfam" id="PF03271">
    <property type="entry name" value="EB1"/>
    <property type="match status" value="1"/>
</dbReference>
<dbReference type="RefSeq" id="XP_013236691.1">
    <property type="nucleotide sequence ID" value="XM_013381237.1"/>
</dbReference>
<dbReference type="InterPro" id="IPR047575">
    <property type="entry name" value="Sm"/>
</dbReference>
<dbReference type="GO" id="GO:0003723">
    <property type="term" value="F:RNA binding"/>
    <property type="evidence" value="ECO:0007669"/>
    <property type="project" value="InterPro"/>
</dbReference>
<dbReference type="SUPFAM" id="SSF140612">
    <property type="entry name" value="EB1 dimerisation domain-like"/>
    <property type="match status" value="1"/>
</dbReference>
<evidence type="ECO:0000256" key="3">
    <source>
        <dbReference type="ARBA" id="ARBA00022490"/>
    </source>
</evidence>
<dbReference type="GeneID" id="25260874"/>
<evidence type="ECO:0000256" key="5">
    <source>
        <dbReference type="ARBA" id="ARBA00023186"/>
    </source>
</evidence>
<dbReference type="EMBL" id="JMKJ01000590">
    <property type="protein sequence ID" value="KGG50264.1"/>
    <property type="molecule type" value="Genomic_DNA"/>
</dbReference>
<feature type="coiled-coil region" evidence="9">
    <location>
        <begin position="159"/>
        <end position="186"/>
    </location>
</feature>
<dbReference type="Proteomes" id="UP000029725">
    <property type="component" value="Unassembled WGS sequence"/>
</dbReference>
<proteinExistence type="inferred from homology"/>
<dbReference type="InterPro" id="IPR037124">
    <property type="entry name" value="Chaperonin_GroES_sf"/>
</dbReference>
<dbReference type="SUPFAM" id="SSF50182">
    <property type="entry name" value="Sm-like ribonucleoproteins"/>
    <property type="match status" value="1"/>
</dbReference>
<keyword evidence="5" id="KW-0143">Chaperone</keyword>
<dbReference type="GO" id="GO:0005681">
    <property type="term" value="C:spliceosomal complex"/>
    <property type="evidence" value="ECO:0007669"/>
    <property type="project" value="InterPro"/>
</dbReference>
<dbReference type="SUPFAM" id="SSF47576">
    <property type="entry name" value="Calponin-homology domain, CH-domain"/>
    <property type="match status" value="1"/>
</dbReference>
<dbReference type="PANTHER" id="PTHR10623">
    <property type="entry name" value="MICROTUBULE-ASSOCIATED PROTEIN RP/EB FAMILY MEMBER"/>
    <property type="match status" value="1"/>
</dbReference>
<dbReference type="GO" id="GO:0005524">
    <property type="term" value="F:ATP binding"/>
    <property type="evidence" value="ECO:0007669"/>
    <property type="project" value="InterPro"/>
</dbReference>
<dbReference type="Gene3D" id="2.30.33.40">
    <property type="entry name" value="GroES chaperonin"/>
    <property type="match status" value="1"/>
</dbReference>
<keyword evidence="3" id="KW-0963">Cytoplasm</keyword>
<dbReference type="PROSITE" id="PS51230">
    <property type="entry name" value="EB1_C"/>
    <property type="match status" value="1"/>
</dbReference>
<dbReference type="SUPFAM" id="SSF50129">
    <property type="entry name" value="GroES-like"/>
    <property type="match status" value="1"/>
</dbReference>
<dbReference type="SMART" id="SM00883">
    <property type="entry name" value="Cpn10"/>
    <property type="match status" value="1"/>
</dbReference>
<reference evidence="12 13" key="1">
    <citation type="submission" date="2014-04" db="EMBL/GenBank/DDBJ databases">
        <title>A new species of microsporidia sheds light on the evolution of extreme parasitism.</title>
        <authorList>
            <person name="Haag K.L."/>
            <person name="James T.Y."/>
            <person name="Larsson R."/>
            <person name="Schaer T.M."/>
            <person name="Refardt D."/>
            <person name="Pombert J.-F."/>
            <person name="Ebert D."/>
        </authorList>
    </citation>
    <scope>NUCLEOTIDE SEQUENCE [LARGE SCALE GENOMIC DNA]</scope>
    <source>
        <strain evidence="12 13">UGP3</strain>
        <tissue evidence="12">Spores</tissue>
    </source>
</reference>